<dbReference type="Gene3D" id="3.10.20.30">
    <property type="match status" value="1"/>
</dbReference>
<evidence type="ECO:0000256" key="2">
    <source>
        <dbReference type="ARBA" id="ARBA00010914"/>
    </source>
</evidence>
<evidence type="ECO:0000256" key="3">
    <source>
        <dbReference type="ARBA" id="ARBA00022448"/>
    </source>
</evidence>
<evidence type="ECO:0000256" key="5">
    <source>
        <dbReference type="ARBA" id="ARBA00022723"/>
    </source>
</evidence>
<dbReference type="FunFam" id="3.10.20.30:FF:000013">
    <property type="entry name" value="Adrenodoxin, mitochondrial"/>
    <property type="match status" value="1"/>
</dbReference>
<dbReference type="Pfam" id="PF00111">
    <property type="entry name" value="Fer2"/>
    <property type="match status" value="1"/>
</dbReference>
<dbReference type="EMBL" id="CAJNOC010001529">
    <property type="protein sequence ID" value="CAF0872070.1"/>
    <property type="molecule type" value="Genomic_DNA"/>
</dbReference>
<evidence type="ECO:0000256" key="1">
    <source>
        <dbReference type="ARBA" id="ARBA00004173"/>
    </source>
</evidence>
<protein>
    <recommendedName>
        <fullName evidence="11">2Fe-2S ferredoxin-type domain-containing protein</fullName>
    </recommendedName>
</protein>
<keyword evidence="8" id="KW-0411">Iron-sulfur</keyword>
<evidence type="ECO:0000256" key="7">
    <source>
        <dbReference type="ARBA" id="ARBA00023004"/>
    </source>
</evidence>
<dbReference type="GO" id="GO:0051537">
    <property type="term" value="F:2 iron, 2 sulfur cluster binding"/>
    <property type="evidence" value="ECO:0007669"/>
    <property type="project" value="UniProtKB-KW"/>
</dbReference>
<dbReference type="InterPro" id="IPR001055">
    <property type="entry name" value="Adrenodoxin-like"/>
</dbReference>
<evidence type="ECO:0000259" key="11">
    <source>
        <dbReference type="Pfam" id="PF00111"/>
    </source>
</evidence>
<dbReference type="PANTHER" id="PTHR23426:SF76">
    <property type="entry name" value="ADRENODOXIN-LIKE PROTEIN 2, MITOCHONDRIAL"/>
    <property type="match status" value="1"/>
</dbReference>
<dbReference type="Proteomes" id="UP000663879">
    <property type="component" value="Unassembled WGS sequence"/>
</dbReference>
<keyword evidence="7" id="KW-0408">Iron</keyword>
<dbReference type="GO" id="GO:0005739">
    <property type="term" value="C:mitochondrion"/>
    <property type="evidence" value="ECO:0007669"/>
    <property type="project" value="UniProtKB-SubCell"/>
</dbReference>
<reference evidence="12" key="1">
    <citation type="submission" date="2021-02" db="EMBL/GenBank/DDBJ databases">
        <authorList>
            <person name="Nowell W R."/>
        </authorList>
    </citation>
    <scope>NUCLEOTIDE SEQUENCE</scope>
    <source>
        <strain evidence="12">Ploen Becks lab</strain>
    </source>
</reference>
<evidence type="ECO:0000256" key="9">
    <source>
        <dbReference type="ARBA" id="ARBA00023128"/>
    </source>
</evidence>
<dbReference type="GO" id="GO:0046872">
    <property type="term" value="F:metal ion binding"/>
    <property type="evidence" value="ECO:0007669"/>
    <property type="project" value="UniProtKB-KW"/>
</dbReference>
<evidence type="ECO:0000256" key="4">
    <source>
        <dbReference type="ARBA" id="ARBA00022714"/>
    </source>
</evidence>
<dbReference type="AlphaFoldDB" id="A0A813XIL1"/>
<evidence type="ECO:0000256" key="8">
    <source>
        <dbReference type="ARBA" id="ARBA00023014"/>
    </source>
</evidence>
<accession>A0A813XIL1</accession>
<evidence type="ECO:0000256" key="10">
    <source>
        <dbReference type="ARBA" id="ARBA00034078"/>
    </source>
</evidence>
<organism evidence="12 13">
    <name type="scientific">Brachionus calyciflorus</name>
    <dbReference type="NCBI Taxonomy" id="104777"/>
    <lineage>
        <taxon>Eukaryota</taxon>
        <taxon>Metazoa</taxon>
        <taxon>Spiralia</taxon>
        <taxon>Gnathifera</taxon>
        <taxon>Rotifera</taxon>
        <taxon>Eurotatoria</taxon>
        <taxon>Monogononta</taxon>
        <taxon>Pseudotrocha</taxon>
        <taxon>Ploima</taxon>
        <taxon>Brachionidae</taxon>
        <taxon>Brachionus</taxon>
    </lineage>
</organism>
<dbReference type="InterPro" id="IPR018298">
    <property type="entry name" value="Adrenodoxin_Fe-S_BS"/>
</dbReference>
<keyword evidence="5" id="KW-0479">Metal-binding</keyword>
<keyword evidence="4" id="KW-0001">2Fe-2S</keyword>
<dbReference type="InterPro" id="IPR012675">
    <property type="entry name" value="Beta-grasp_dom_sf"/>
</dbReference>
<evidence type="ECO:0000256" key="6">
    <source>
        <dbReference type="ARBA" id="ARBA00022982"/>
    </source>
</evidence>
<dbReference type="PRINTS" id="PR00355">
    <property type="entry name" value="ADRENODOXIN"/>
</dbReference>
<keyword evidence="3" id="KW-0813">Transport</keyword>
<feature type="domain" description="2Fe-2S ferredoxin-type" evidence="11">
    <location>
        <begin position="48"/>
        <end position="131"/>
    </location>
</feature>
<dbReference type="InterPro" id="IPR001041">
    <property type="entry name" value="2Fe-2S_ferredoxin-type"/>
</dbReference>
<dbReference type="PANTHER" id="PTHR23426">
    <property type="entry name" value="FERREDOXIN/ADRENODOXIN"/>
    <property type="match status" value="1"/>
</dbReference>
<comment type="caution">
    <text evidence="12">The sequence shown here is derived from an EMBL/GenBank/DDBJ whole genome shotgun (WGS) entry which is preliminary data.</text>
</comment>
<keyword evidence="6" id="KW-0249">Electron transport</keyword>
<proteinExistence type="inferred from homology"/>
<dbReference type="GO" id="GO:0140647">
    <property type="term" value="P:P450-containing electron transport chain"/>
    <property type="evidence" value="ECO:0007669"/>
    <property type="project" value="InterPro"/>
</dbReference>
<dbReference type="OrthoDB" id="268593at2759"/>
<comment type="cofactor">
    <cofactor evidence="10">
        <name>[2Fe-2S] cluster</name>
        <dbReference type="ChEBI" id="CHEBI:190135"/>
    </cofactor>
</comment>
<dbReference type="PROSITE" id="PS00814">
    <property type="entry name" value="ADX"/>
    <property type="match status" value="1"/>
</dbReference>
<dbReference type="GO" id="GO:0009055">
    <property type="term" value="F:electron transfer activity"/>
    <property type="evidence" value="ECO:0007669"/>
    <property type="project" value="TreeGrafter"/>
</dbReference>
<comment type="subcellular location">
    <subcellularLocation>
        <location evidence="1">Mitochondrion</location>
    </subcellularLocation>
</comment>
<keyword evidence="13" id="KW-1185">Reference proteome</keyword>
<comment type="similarity">
    <text evidence="2">Belongs to the adrenodoxin/putidaredoxin family.</text>
</comment>
<sequence>MVFNLIAKNIPKLATLNTRVLLNKNTQFLIQNRNVAMSKTINVFFIDRNGDKQKAKAKIGTSLLDVAIDNNIDLEGFGACEGTLSCSTCHLILRKEDYEQLKAPNDEENDMLDLAFGLTPTSRLGCQITVTDKMDGWVFVVPKDVSDARG</sequence>
<evidence type="ECO:0000313" key="13">
    <source>
        <dbReference type="Proteomes" id="UP000663879"/>
    </source>
</evidence>
<dbReference type="InterPro" id="IPR036010">
    <property type="entry name" value="2Fe-2S_ferredoxin-like_sf"/>
</dbReference>
<gene>
    <name evidence="12" type="ORF">OXX778_LOCUS9985</name>
</gene>
<dbReference type="SUPFAM" id="SSF54292">
    <property type="entry name" value="2Fe-2S ferredoxin-like"/>
    <property type="match status" value="1"/>
</dbReference>
<keyword evidence="9" id="KW-0496">Mitochondrion</keyword>
<dbReference type="CDD" id="cd00207">
    <property type="entry name" value="fer2"/>
    <property type="match status" value="1"/>
</dbReference>
<name>A0A813XIL1_9BILA</name>
<evidence type="ECO:0000313" key="12">
    <source>
        <dbReference type="EMBL" id="CAF0872070.1"/>
    </source>
</evidence>